<gene>
    <name evidence="2" type="ORF">E1163_14285</name>
</gene>
<dbReference type="InterPro" id="IPR036097">
    <property type="entry name" value="HisK_dim/P_sf"/>
</dbReference>
<keyword evidence="1" id="KW-1133">Transmembrane helix</keyword>
<reference evidence="2 3" key="1">
    <citation type="submission" date="2019-02" db="EMBL/GenBank/DDBJ databases">
        <authorList>
            <person name="Goldberg S.R."/>
            <person name="Haltli B.A."/>
            <person name="Correa H."/>
            <person name="Russell K.G."/>
        </authorList>
    </citation>
    <scope>NUCLEOTIDE SEQUENCE [LARGE SCALE GENOMIC DNA]</scope>
    <source>
        <strain evidence="2 3">JCM 16186</strain>
    </source>
</reference>
<sequence>MNPFKFLLTILVGIVINLPECKGYSKEPDSTYSTLYDSILILHKFDREEAFKMLDAVRNQLIKQQDIDAIHQFTYLKAYLHFLDFANDSAAFYLDVLDSEIKKSGIDYNEGNILLLKGMLDTRTYAHESTYLQQAYQYFLNKKDSTQVIRSLNNMAVRLMRDGDYLSAMRILTSARSFFNQEQASSSYILSNIAHTYMVLGLYERALDVCKTSLVYVEEDQSIVELLTISEIYLIQNQTDSAWHYNMLAEKVIEKYPNAYGRSMIYLTQGNILLARLKPEKALVVFDKIEISDSSYYLKFKQLFGKFQAHKYLNDHRKALKLAKETVNFQYDVSRLSVKQNMEVNNWRYVAYDYLNDYENALAAHEAFFGLYRKIYNLSQVSDIIKNDLDRQHQFEMDKARLEKELLQSAVKRNSEKVYYLTVLLILLIIIFMLLIFRYRSRKKMTLLLEEKVKQRTSELTIRNRQLEEYAFINAHQLRAPVARLLGLAHLANHVQDIYELKSFYHRIEQECLSLDKVVGTITKAIDEKIVLSRDALD</sequence>
<organism evidence="2 3">
    <name type="scientific">Fulvivirga kasyanovii</name>
    <dbReference type="NCBI Taxonomy" id="396812"/>
    <lineage>
        <taxon>Bacteria</taxon>
        <taxon>Pseudomonadati</taxon>
        <taxon>Bacteroidota</taxon>
        <taxon>Cytophagia</taxon>
        <taxon>Cytophagales</taxon>
        <taxon>Fulvivirgaceae</taxon>
        <taxon>Fulvivirga</taxon>
    </lineage>
</organism>
<evidence type="ECO:0000256" key="1">
    <source>
        <dbReference type="SAM" id="Phobius"/>
    </source>
</evidence>
<keyword evidence="1" id="KW-0812">Transmembrane</keyword>
<dbReference type="SUPFAM" id="SSF47384">
    <property type="entry name" value="Homodimeric domain of signal transducing histidine kinase"/>
    <property type="match status" value="1"/>
</dbReference>
<dbReference type="InterPro" id="IPR011990">
    <property type="entry name" value="TPR-like_helical_dom_sf"/>
</dbReference>
<evidence type="ECO:0000313" key="3">
    <source>
        <dbReference type="Proteomes" id="UP000798808"/>
    </source>
</evidence>
<dbReference type="SUPFAM" id="SSF48452">
    <property type="entry name" value="TPR-like"/>
    <property type="match status" value="1"/>
</dbReference>
<evidence type="ECO:0000313" key="2">
    <source>
        <dbReference type="EMBL" id="MTI26122.1"/>
    </source>
</evidence>
<name>A0ABW9RPP0_9BACT</name>
<accession>A0ABW9RPP0</accession>
<dbReference type="EMBL" id="SMLW01000564">
    <property type="protein sequence ID" value="MTI26122.1"/>
    <property type="molecule type" value="Genomic_DNA"/>
</dbReference>
<protein>
    <recommendedName>
        <fullName evidence="4">Signal transduction histidine kinase dimerisation/phosphoacceptor domain-containing protein</fullName>
    </recommendedName>
</protein>
<dbReference type="Proteomes" id="UP000798808">
    <property type="component" value="Unassembled WGS sequence"/>
</dbReference>
<keyword evidence="1" id="KW-0472">Membrane</keyword>
<dbReference type="RefSeq" id="WP_155172965.1">
    <property type="nucleotide sequence ID" value="NZ_BAAAFL010000014.1"/>
</dbReference>
<evidence type="ECO:0008006" key="4">
    <source>
        <dbReference type="Google" id="ProtNLM"/>
    </source>
</evidence>
<proteinExistence type="predicted"/>
<comment type="caution">
    <text evidence="2">The sequence shown here is derived from an EMBL/GenBank/DDBJ whole genome shotgun (WGS) entry which is preliminary data.</text>
</comment>
<feature type="transmembrane region" description="Helical" evidence="1">
    <location>
        <begin position="418"/>
        <end position="437"/>
    </location>
</feature>
<dbReference type="Gene3D" id="1.25.40.10">
    <property type="entry name" value="Tetratricopeptide repeat domain"/>
    <property type="match status" value="1"/>
</dbReference>
<keyword evidence="3" id="KW-1185">Reference proteome</keyword>